<dbReference type="SUPFAM" id="SSF52540">
    <property type="entry name" value="P-loop containing nucleoside triphosphate hydrolases"/>
    <property type="match status" value="1"/>
</dbReference>
<comment type="subunit">
    <text evidence="4">Homohexamer. Assembles into a hexameric ring structure.</text>
</comment>
<dbReference type="GO" id="GO:0000502">
    <property type="term" value="C:proteasome complex"/>
    <property type="evidence" value="ECO:0007669"/>
    <property type="project" value="UniProtKB-KW"/>
</dbReference>
<dbReference type="Pfam" id="PF00004">
    <property type="entry name" value="AAA"/>
    <property type="match status" value="1"/>
</dbReference>
<keyword evidence="9" id="KW-1185">Reference proteome</keyword>
<dbReference type="EMBL" id="JARJBC010000003">
    <property type="protein sequence ID" value="MDF3289012.1"/>
    <property type="molecule type" value="Genomic_DNA"/>
</dbReference>
<comment type="similarity">
    <text evidence="4 5">Belongs to the AAA ATPase family.</text>
</comment>
<keyword evidence="1 4" id="KW-0547">Nucleotide-binding</keyword>
<dbReference type="Gene3D" id="3.40.50.300">
    <property type="entry name" value="P-loop containing nucleotide triphosphate hydrolases"/>
    <property type="match status" value="1"/>
</dbReference>
<dbReference type="Gene3D" id="2.40.50.140">
    <property type="entry name" value="Nucleic acid-binding proteins"/>
    <property type="match status" value="2"/>
</dbReference>
<evidence type="ECO:0000313" key="8">
    <source>
        <dbReference type="EMBL" id="MDF3289012.1"/>
    </source>
</evidence>
<keyword evidence="8" id="KW-0413">Isomerase</keyword>
<dbReference type="NCBIfam" id="TIGR03689">
    <property type="entry name" value="pup_AAA"/>
    <property type="match status" value="1"/>
</dbReference>
<feature type="region of interest" description="Disordered" evidence="6">
    <location>
        <begin position="1"/>
        <end position="22"/>
    </location>
</feature>
<dbReference type="Pfam" id="PF17758">
    <property type="entry name" value="Prot_ATP_ID_OB_N"/>
    <property type="match status" value="1"/>
</dbReference>
<feature type="coiled-coil region" evidence="4">
    <location>
        <begin position="53"/>
        <end position="94"/>
    </location>
</feature>
<dbReference type="Pfam" id="PF16450">
    <property type="entry name" value="Prot_ATP_ID_OB_C"/>
    <property type="match status" value="1"/>
</dbReference>
<feature type="binding site" evidence="4">
    <location>
        <begin position="276"/>
        <end position="281"/>
    </location>
    <ligand>
        <name>ATP</name>
        <dbReference type="ChEBI" id="CHEBI:30616"/>
    </ligand>
</feature>
<evidence type="ECO:0000259" key="7">
    <source>
        <dbReference type="SMART" id="SM00382"/>
    </source>
</evidence>
<feature type="compositionally biased region" description="Basic and acidic residues" evidence="6">
    <location>
        <begin position="1"/>
        <end position="10"/>
    </location>
</feature>
<gene>
    <name evidence="4 8" type="primary">arc</name>
    <name evidence="8" type="ORF">P3G67_07155</name>
</gene>
<protein>
    <recommendedName>
        <fullName evidence="4">AAA ATPase forming ring-shaped complexes</fullName>
        <shortName evidence="4">ARC</shortName>
    </recommendedName>
</protein>
<evidence type="ECO:0000256" key="3">
    <source>
        <dbReference type="ARBA" id="ARBA00023054"/>
    </source>
</evidence>
<dbReference type="RefSeq" id="WP_269855027.1">
    <property type="nucleotide sequence ID" value="NZ_JARJBC010000003.1"/>
</dbReference>
<dbReference type="InterPro" id="IPR003593">
    <property type="entry name" value="AAA+_ATPase"/>
</dbReference>
<reference evidence="8 9" key="1">
    <citation type="submission" date="2023-03" db="EMBL/GenBank/DDBJ databases">
        <title>Draft genome sequence of Streptomyces sp. RB6PN23 isolated from peat swamp forest in Thailand.</title>
        <authorList>
            <person name="Klaysubun C."/>
            <person name="Duangmal K."/>
        </authorList>
    </citation>
    <scope>NUCLEOTIDE SEQUENCE [LARGE SCALE GENOMIC DNA]</scope>
    <source>
        <strain evidence="8 9">RB6PN23</strain>
    </source>
</reference>
<dbReference type="InterPro" id="IPR027417">
    <property type="entry name" value="P-loop_NTPase"/>
</dbReference>
<sequence length="588" mass="65221">MAAHDDDINRGNRPARGSEDPASQVAFLEQEIAVLRRKLADSPRHTRILEERIVELQTNLAGVSAQNERLANTLREARDQIVALKEEVDRLAQPPAGFGVFLQANDDDTADIFTGGRKLRVNVSPTVELDELQRGQELMLNEALNVVSAMEFERVGEIVTLKEILEDGERALVIGHTDEERVVRLAEPLLDVNIRAGDALLLEPRSGYVFEVVPKSEVEELVLEEVPDIDYNKIGGLGNQIELIRDAVELPYLYPDLFKEHELRPPKGVLLYGPPGCGKTLIAKAVANSLAKKVAEVTGQPAGKSYFLNIKGPELLNKYVGETERHIRLVFQRAREKASEGTPVIVFFDEMESLFRTRGSGVSSDVENTIVPQLLAEIDGVEGLENVIVIGASNREDMIDPAILRPGRLDVKIKIERPDAEAAKDIFSKYLTDTLPLHAEDLAEHGGSPEATIGAMIQSVVERMYAETEENRFLEVTYANGDKEVLYFKDFNSGAMIQNIVDRAKKMAIKDFLDHNQKGIRVSHLLSACVDEFKENEDLPNTTNPDDWARISGKKGERIVFIRTLVTGKQGADTGRSIDTVANTGQYL</sequence>
<evidence type="ECO:0000256" key="1">
    <source>
        <dbReference type="ARBA" id="ARBA00022741"/>
    </source>
</evidence>
<evidence type="ECO:0000256" key="2">
    <source>
        <dbReference type="ARBA" id="ARBA00022840"/>
    </source>
</evidence>
<dbReference type="InterPro" id="IPR022482">
    <property type="entry name" value="Proteasome_ATPase"/>
</dbReference>
<dbReference type="PANTHER" id="PTHR23077:SF144">
    <property type="entry name" value="PROTEASOME-ASSOCIATED ATPASE"/>
    <property type="match status" value="1"/>
</dbReference>
<organism evidence="8 9">
    <name type="scientific">Streptomyces silvisoli</name>
    <dbReference type="NCBI Taxonomy" id="3034235"/>
    <lineage>
        <taxon>Bacteria</taxon>
        <taxon>Bacillati</taxon>
        <taxon>Actinomycetota</taxon>
        <taxon>Actinomycetes</taxon>
        <taxon>Kitasatosporales</taxon>
        <taxon>Streptomycetaceae</taxon>
        <taxon>Streptomyces</taxon>
    </lineage>
</organism>
<dbReference type="InterPro" id="IPR012340">
    <property type="entry name" value="NA-bd_OB-fold"/>
</dbReference>
<comment type="caution">
    <text evidence="8">The sequence shown here is derived from an EMBL/GenBank/DDBJ whole genome shotgun (WGS) entry which is preliminary data.</text>
</comment>
<dbReference type="PROSITE" id="PS00674">
    <property type="entry name" value="AAA"/>
    <property type="match status" value="1"/>
</dbReference>
<dbReference type="InterPro" id="IPR003959">
    <property type="entry name" value="ATPase_AAA_core"/>
</dbReference>
<dbReference type="InterPro" id="IPR003960">
    <property type="entry name" value="ATPase_AAA_CS"/>
</dbReference>
<evidence type="ECO:0000256" key="4">
    <source>
        <dbReference type="HAMAP-Rule" id="MF_02112"/>
    </source>
</evidence>
<keyword evidence="8" id="KW-0647">Proteasome</keyword>
<evidence type="ECO:0000313" key="9">
    <source>
        <dbReference type="Proteomes" id="UP001216579"/>
    </source>
</evidence>
<dbReference type="InterPro" id="IPR050168">
    <property type="entry name" value="AAA_ATPase_domain"/>
</dbReference>
<dbReference type="Proteomes" id="UP001216579">
    <property type="component" value="Unassembled WGS sequence"/>
</dbReference>
<name>A0ABT5ZGR2_9ACTN</name>
<dbReference type="HAMAP" id="MF_02112">
    <property type="entry name" value="ARC_ATPase"/>
    <property type="match status" value="1"/>
</dbReference>
<dbReference type="PANTHER" id="PTHR23077">
    <property type="entry name" value="AAA-FAMILY ATPASE"/>
    <property type="match status" value="1"/>
</dbReference>
<keyword evidence="3 4" id="KW-0175">Coiled coil</keyword>
<dbReference type="InterPro" id="IPR032501">
    <property type="entry name" value="Prot_ATP_ID_OB_2nd"/>
</dbReference>
<accession>A0ABT5ZGR2</accession>
<evidence type="ECO:0000256" key="6">
    <source>
        <dbReference type="SAM" id="MobiDB-lite"/>
    </source>
</evidence>
<proteinExistence type="inferred from homology"/>
<keyword evidence="2 4" id="KW-0067">ATP-binding</keyword>
<dbReference type="SMART" id="SM00382">
    <property type="entry name" value="AAA"/>
    <property type="match status" value="1"/>
</dbReference>
<dbReference type="InterPro" id="IPR041626">
    <property type="entry name" value="Prot_ATP_ID_OB_N"/>
</dbReference>
<dbReference type="GO" id="GO:0036402">
    <property type="term" value="F:proteasome-activating activity"/>
    <property type="evidence" value="ECO:0007669"/>
    <property type="project" value="UniProtKB-EC"/>
</dbReference>
<dbReference type="Gene3D" id="1.10.8.60">
    <property type="match status" value="1"/>
</dbReference>
<feature type="domain" description="AAA+ ATPase" evidence="7">
    <location>
        <begin position="265"/>
        <end position="419"/>
    </location>
</feature>
<evidence type="ECO:0000256" key="5">
    <source>
        <dbReference type="RuleBase" id="RU003651"/>
    </source>
</evidence>
<dbReference type="Gene3D" id="1.20.5.170">
    <property type="match status" value="1"/>
</dbReference>